<accession>A0A378KT81</accession>
<evidence type="ECO:0000256" key="2">
    <source>
        <dbReference type="ARBA" id="ARBA00009695"/>
    </source>
</evidence>
<dbReference type="PANTHER" id="PTHR33602:SF1">
    <property type="entry name" value="REGULATORY PROTEIN RECX FAMILY PROTEIN"/>
    <property type="match status" value="1"/>
</dbReference>
<dbReference type="PANTHER" id="PTHR33602">
    <property type="entry name" value="REGULATORY PROTEIN RECX FAMILY PROTEIN"/>
    <property type="match status" value="1"/>
</dbReference>
<dbReference type="RefSeq" id="WP_115176515.1">
    <property type="nucleotide sequence ID" value="NZ_UGNY01000002.1"/>
</dbReference>
<evidence type="ECO:0000313" key="8">
    <source>
        <dbReference type="Proteomes" id="UP000254033"/>
    </source>
</evidence>
<evidence type="ECO:0000256" key="3">
    <source>
        <dbReference type="ARBA" id="ARBA00018111"/>
    </source>
</evidence>
<name>A0A378KT81_9GAMM</name>
<dbReference type="GO" id="GO:0006282">
    <property type="term" value="P:regulation of DNA repair"/>
    <property type="evidence" value="ECO:0007669"/>
    <property type="project" value="UniProtKB-UniRule"/>
</dbReference>
<feature type="domain" description="RecX third three-helical" evidence="6">
    <location>
        <begin position="97"/>
        <end position="143"/>
    </location>
</feature>
<evidence type="ECO:0000256" key="4">
    <source>
        <dbReference type="ARBA" id="ARBA00022490"/>
    </source>
</evidence>
<reference evidence="7 8" key="1">
    <citation type="submission" date="2018-06" db="EMBL/GenBank/DDBJ databases">
        <authorList>
            <consortium name="Pathogen Informatics"/>
            <person name="Doyle S."/>
        </authorList>
    </citation>
    <scope>NUCLEOTIDE SEQUENCE [LARGE SCALE GENOMIC DNA]</scope>
    <source>
        <strain evidence="7 8">NCTC11978</strain>
    </source>
</reference>
<comment type="subcellular location">
    <subcellularLocation>
        <location evidence="1 5">Cytoplasm</location>
    </subcellularLocation>
</comment>
<dbReference type="InterPro" id="IPR003783">
    <property type="entry name" value="Regulatory_RecX"/>
</dbReference>
<dbReference type="InterPro" id="IPR036388">
    <property type="entry name" value="WH-like_DNA-bd_sf"/>
</dbReference>
<gene>
    <name evidence="5" type="primary">recX</name>
    <name evidence="7" type="ORF">NCTC11978_03320</name>
</gene>
<organism evidence="7 8">
    <name type="scientific">Legionella feeleii</name>
    <dbReference type="NCBI Taxonomy" id="453"/>
    <lineage>
        <taxon>Bacteria</taxon>
        <taxon>Pseudomonadati</taxon>
        <taxon>Pseudomonadota</taxon>
        <taxon>Gammaproteobacteria</taxon>
        <taxon>Legionellales</taxon>
        <taxon>Legionellaceae</taxon>
        <taxon>Legionella</taxon>
    </lineage>
</organism>
<keyword evidence="4 5" id="KW-0963">Cytoplasm</keyword>
<evidence type="ECO:0000256" key="5">
    <source>
        <dbReference type="HAMAP-Rule" id="MF_01114"/>
    </source>
</evidence>
<sequence length="151" mass="17588">MTTLLDTALKLLSARPLSERELTRLLEREFSAHPDLDQAIEATLARLRDLHVLNDHRLAESLSHRYRHKGNRFIRNILKQKDLSEEVIEQTLVQCGDEYERALEALHKKLYSVYRTPDDKSKARLYTFLSSRGFSQAVIHQAIKTLYEDAL</sequence>
<dbReference type="Proteomes" id="UP000254033">
    <property type="component" value="Unassembled WGS sequence"/>
</dbReference>
<evidence type="ECO:0000259" key="6">
    <source>
        <dbReference type="Pfam" id="PF21981"/>
    </source>
</evidence>
<dbReference type="GO" id="GO:0005737">
    <property type="term" value="C:cytoplasm"/>
    <property type="evidence" value="ECO:0007669"/>
    <property type="project" value="UniProtKB-SubCell"/>
</dbReference>
<protein>
    <recommendedName>
        <fullName evidence="3 5">Regulatory protein RecX</fullName>
    </recommendedName>
</protein>
<proteinExistence type="inferred from homology"/>
<dbReference type="Gene3D" id="1.10.10.10">
    <property type="entry name" value="Winged helix-like DNA-binding domain superfamily/Winged helix DNA-binding domain"/>
    <property type="match status" value="2"/>
</dbReference>
<comment type="function">
    <text evidence="5">Modulates RecA activity.</text>
</comment>
<evidence type="ECO:0000256" key="1">
    <source>
        <dbReference type="ARBA" id="ARBA00004496"/>
    </source>
</evidence>
<evidence type="ECO:0000313" key="7">
    <source>
        <dbReference type="EMBL" id="STX88303.1"/>
    </source>
</evidence>
<dbReference type="AlphaFoldDB" id="A0A378KT81"/>
<comment type="similarity">
    <text evidence="2 5">Belongs to the RecX family.</text>
</comment>
<dbReference type="InterPro" id="IPR053925">
    <property type="entry name" value="RecX_HTH_3rd"/>
</dbReference>
<dbReference type="EMBL" id="UGNY01000002">
    <property type="protein sequence ID" value="STX88303.1"/>
    <property type="molecule type" value="Genomic_DNA"/>
</dbReference>
<dbReference type="HAMAP" id="MF_01114">
    <property type="entry name" value="RecX"/>
    <property type="match status" value="1"/>
</dbReference>
<dbReference type="Pfam" id="PF21981">
    <property type="entry name" value="RecX_HTH3"/>
    <property type="match status" value="1"/>
</dbReference>